<evidence type="ECO:0000313" key="2">
    <source>
        <dbReference type="EMBL" id="MBA8813818.1"/>
    </source>
</evidence>
<proteinExistence type="predicted"/>
<sequence length="202" mass="20181">MPIAATRAARLAAFIGVPLALVASGVLVSTASYSAFSATTTNPTSNWTAGNVFLADDDSNTALFTATALKPGSTGQKCILVTSTGSLASDVKLYGTNPATTNALAGSLNLTVEQGTGGTFASCSSFVPQATGATLYNGTVASFGTTYTSFSNGLATWSPAAAASGGSESKAFRFTYTLPANAPSTVQGGTAALGFTWEAQNN</sequence>
<reference evidence="1 3" key="1">
    <citation type="submission" date="2019-07" db="EMBL/GenBank/DDBJ databases">
        <title>Whole genome shotgun sequence of Frigoribacterium faeni NBRC 103066.</title>
        <authorList>
            <person name="Hosoyama A."/>
            <person name="Uohara A."/>
            <person name="Ohji S."/>
            <person name="Ichikawa N."/>
        </authorList>
    </citation>
    <scope>NUCLEOTIDE SEQUENCE [LARGE SCALE GENOMIC DNA]</scope>
    <source>
        <strain evidence="1 3">NBRC 103066</strain>
    </source>
</reference>
<name>A0A7W3JJ60_9MICO</name>
<dbReference type="AlphaFoldDB" id="A0A7W3JJ60"/>
<dbReference type="EMBL" id="JACGWW010000002">
    <property type="protein sequence ID" value="MBA8813818.1"/>
    <property type="molecule type" value="Genomic_DNA"/>
</dbReference>
<evidence type="ECO:0008006" key="5">
    <source>
        <dbReference type="Google" id="ProtNLM"/>
    </source>
</evidence>
<dbReference type="Proteomes" id="UP000522688">
    <property type="component" value="Unassembled WGS sequence"/>
</dbReference>
<organism evidence="2 4">
    <name type="scientific">Frigoribacterium faeni</name>
    <dbReference type="NCBI Taxonomy" id="145483"/>
    <lineage>
        <taxon>Bacteria</taxon>
        <taxon>Bacillati</taxon>
        <taxon>Actinomycetota</taxon>
        <taxon>Actinomycetes</taxon>
        <taxon>Micrococcales</taxon>
        <taxon>Microbacteriaceae</taxon>
        <taxon>Frigoribacterium</taxon>
    </lineage>
</organism>
<dbReference type="Proteomes" id="UP000321154">
    <property type="component" value="Unassembled WGS sequence"/>
</dbReference>
<keyword evidence="3" id="KW-1185">Reference proteome</keyword>
<dbReference type="EMBL" id="BJUV01000003">
    <property type="protein sequence ID" value="GEK82209.1"/>
    <property type="molecule type" value="Genomic_DNA"/>
</dbReference>
<protein>
    <recommendedName>
        <fullName evidence="5">Camelysin metallo-endopeptidase</fullName>
    </recommendedName>
</protein>
<evidence type="ECO:0000313" key="3">
    <source>
        <dbReference type="Proteomes" id="UP000321154"/>
    </source>
</evidence>
<evidence type="ECO:0000313" key="4">
    <source>
        <dbReference type="Proteomes" id="UP000522688"/>
    </source>
</evidence>
<evidence type="ECO:0000313" key="1">
    <source>
        <dbReference type="EMBL" id="GEK82209.1"/>
    </source>
</evidence>
<accession>A0A7W3JJ60</accession>
<gene>
    <name evidence="2" type="ORF">FB463_002067</name>
    <name evidence="1" type="ORF">FFA01_05180</name>
</gene>
<comment type="caution">
    <text evidence="2">The sequence shown here is derived from an EMBL/GenBank/DDBJ whole genome shotgun (WGS) entry which is preliminary data.</text>
</comment>
<reference evidence="2 4" key="2">
    <citation type="submission" date="2020-07" db="EMBL/GenBank/DDBJ databases">
        <title>Sequencing the genomes of 1000 actinobacteria strains.</title>
        <authorList>
            <person name="Klenk H.-P."/>
        </authorList>
    </citation>
    <scope>NUCLEOTIDE SEQUENCE [LARGE SCALE GENOMIC DNA]</scope>
    <source>
        <strain evidence="2 4">DSM 10309</strain>
    </source>
</reference>
<dbReference type="RefSeq" id="WP_146852668.1">
    <property type="nucleotide sequence ID" value="NZ_BAAAHR010000003.1"/>
</dbReference>
<dbReference type="OrthoDB" id="3826640at2"/>